<evidence type="ECO:0000256" key="1">
    <source>
        <dbReference type="SAM" id="Phobius"/>
    </source>
</evidence>
<feature type="transmembrane region" description="Helical" evidence="1">
    <location>
        <begin position="213"/>
        <end position="233"/>
    </location>
</feature>
<comment type="caution">
    <text evidence="3">The sequence shown here is derived from an EMBL/GenBank/DDBJ whole genome shotgun (WGS) entry which is preliminary data.</text>
</comment>
<gene>
    <name evidence="3" type="ORF">JF887_06130</name>
</gene>
<proteinExistence type="predicted"/>
<dbReference type="AlphaFoldDB" id="A0A934N9F6"/>
<accession>A0A934N9F6</accession>
<keyword evidence="1" id="KW-0812">Transmembrane</keyword>
<keyword evidence="1" id="KW-1133">Transmembrane helix</keyword>
<name>A0A934N9F6_9BACT</name>
<keyword evidence="2" id="KW-0732">Signal</keyword>
<evidence type="ECO:0008006" key="5">
    <source>
        <dbReference type="Google" id="ProtNLM"/>
    </source>
</evidence>
<protein>
    <recommendedName>
        <fullName evidence="5">Gram-positive cocci surface proteins LPxTG domain-containing protein</fullName>
    </recommendedName>
</protein>
<feature type="chain" id="PRO_5037012497" description="Gram-positive cocci surface proteins LPxTG domain-containing protein" evidence="2">
    <location>
        <begin position="25"/>
        <end position="242"/>
    </location>
</feature>
<dbReference type="Proteomes" id="UP000614410">
    <property type="component" value="Unassembled WGS sequence"/>
</dbReference>
<sequence>MSRRRPTRRRAAIGVALVALAVLAAVHGAGGNAPSVYDGLCLPAQYLALSGSPSPGSASMTYTADDLAQTKELVTSESVPQAQLIIAAGSFTVPAGTTVTVTIAAVAAPSVKPANGSIVGNVYQFLARASNGQVLALLPGHPATVTLEAPSAGGPQVTLERYEPSSWTALKTFQSGCGNTDSAASPSLGLFALIAQGSAATTPPPGGSGGGSGSLIVLAVVAVAAVVVAAGIATTRSRRRRR</sequence>
<feature type="signal peptide" evidence="2">
    <location>
        <begin position="1"/>
        <end position="24"/>
    </location>
</feature>
<reference evidence="3 4" key="1">
    <citation type="submission" date="2020-10" db="EMBL/GenBank/DDBJ databases">
        <title>Ca. Dormibacterota MAGs.</title>
        <authorList>
            <person name="Montgomery K."/>
        </authorList>
    </citation>
    <scope>NUCLEOTIDE SEQUENCE [LARGE SCALE GENOMIC DNA]</scope>
    <source>
        <strain evidence="3">Mitchell_Peninsula_5</strain>
    </source>
</reference>
<keyword evidence="1" id="KW-0472">Membrane</keyword>
<evidence type="ECO:0000256" key="2">
    <source>
        <dbReference type="SAM" id="SignalP"/>
    </source>
</evidence>
<evidence type="ECO:0000313" key="3">
    <source>
        <dbReference type="EMBL" id="MBJ7608992.1"/>
    </source>
</evidence>
<organism evidence="3 4">
    <name type="scientific">Candidatus Amunia macphersoniae</name>
    <dbReference type="NCBI Taxonomy" id="3127014"/>
    <lineage>
        <taxon>Bacteria</taxon>
        <taxon>Bacillati</taxon>
        <taxon>Candidatus Dormiibacterota</taxon>
        <taxon>Candidatus Dormibacteria</taxon>
        <taxon>Candidatus Aeolococcales</taxon>
        <taxon>Candidatus Aeolococcaceae</taxon>
        <taxon>Candidatus Amunia</taxon>
    </lineage>
</organism>
<evidence type="ECO:0000313" key="4">
    <source>
        <dbReference type="Proteomes" id="UP000614410"/>
    </source>
</evidence>
<dbReference type="EMBL" id="JAEKNN010000026">
    <property type="protein sequence ID" value="MBJ7608992.1"/>
    <property type="molecule type" value="Genomic_DNA"/>
</dbReference>